<name>A0AB34JL59_PRYPA</name>
<evidence type="ECO:0000313" key="2">
    <source>
        <dbReference type="EMBL" id="KAL1521982.1"/>
    </source>
</evidence>
<organism evidence="2 3">
    <name type="scientific">Prymnesium parvum</name>
    <name type="common">Toxic golden alga</name>
    <dbReference type="NCBI Taxonomy" id="97485"/>
    <lineage>
        <taxon>Eukaryota</taxon>
        <taxon>Haptista</taxon>
        <taxon>Haptophyta</taxon>
        <taxon>Prymnesiophyceae</taxon>
        <taxon>Prymnesiales</taxon>
        <taxon>Prymnesiaceae</taxon>
        <taxon>Prymnesium</taxon>
    </lineage>
</organism>
<dbReference type="Proteomes" id="UP001515480">
    <property type="component" value="Unassembled WGS sequence"/>
</dbReference>
<dbReference type="EMBL" id="JBGBPQ010000007">
    <property type="protein sequence ID" value="KAL1521982.1"/>
    <property type="molecule type" value="Genomic_DNA"/>
</dbReference>
<evidence type="ECO:0000256" key="1">
    <source>
        <dbReference type="SAM" id="MobiDB-lite"/>
    </source>
</evidence>
<sequence>MYDGESYGDGYDDAAERRSLQEHEEAENLAPAMEGGTTKSDPQVTEAVKAIAAAEDAEAAAKVAKASFFTIDIALQHWISSLELSIEIAGNGIAITNVKNAELYGGGSTLVHKQTIGEPLVTIRLLLNKRSIKEATVSHNSVPKML</sequence>
<comment type="caution">
    <text evidence="2">The sequence shown here is derived from an EMBL/GenBank/DDBJ whole genome shotgun (WGS) entry which is preliminary data.</text>
</comment>
<dbReference type="AlphaFoldDB" id="A0AB34JL59"/>
<protein>
    <submittedName>
        <fullName evidence="2">Uncharacterized protein</fullName>
    </submittedName>
</protein>
<evidence type="ECO:0000313" key="3">
    <source>
        <dbReference type="Proteomes" id="UP001515480"/>
    </source>
</evidence>
<feature type="region of interest" description="Disordered" evidence="1">
    <location>
        <begin position="1"/>
        <end position="42"/>
    </location>
</feature>
<keyword evidence="3" id="KW-1185">Reference proteome</keyword>
<feature type="compositionally biased region" description="Basic and acidic residues" evidence="1">
    <location>
        <begin position="14"/>
        <end position="23"/>
    </location>
</feature>
<reference evidence="2 3" key="1">
    <citation type="journal article" date="2024" name="Science">
        <title>Giant polyketide synthase enzymes in the biosynthesis of giant marine polyether toxins.</title>
        <authorList>
            <person name="Fallon T.R."/>
            <person name="Shende V.V."/>
            <person name="Wierzbicki I.H."/>
            <person name="Pendleton A.L."/>
            <person name="Watervoot N.F."/>
            <person name="Auber R.P."/>
            <person name="Gonzalez D.J."/>
            <person name="Wisecaver J.H."/>
            <person name="Moore B.S."/>
        </authorList>
    </citation>
    <scope>NUCLEOTIDE SEQUENCE [LARGE SCALE GENOMIC DNA]</scope>
    <source>
        <strain evidence="2 3">12B1</strain>
    </source>
</reference>
<accession>A0AB34JL59</accession>
<gene>
    <name evidence="2" type="ORF">AB1Y20_021627</name>
</gene>
<proteinExistence type="predicted"/>